<dbReference type="GO" id="GO:0030983">
    <property type="term" value="F:mismatched DNA binding"/>
    <property type="evidence" value="ECO:0007669"/>
    <property type="project" value="TreeGrafter"/>
</dbReference>
<keyword evidence="2" id="KW-0234">DNA repair</keyword>
<dbReference type="InterPro" id="IPR036265">
    <property type="entry name" value="HIT-like_sf"/>
</dbReference>
<dbReference type="AlphaFoldDB" id="A0A5N5TB44"/>
<evidence type="ECO:0000256" key="4">
    <source>
        <dbReference type="SAM" id="MobiDB-lite"/>
    </source>
</evidence>
<evidence type="ECO:0000259" key="5">
    <source>
        <dbReference type="PROSITE" id="PS51084"/>
    </source>
</evidence>
<evidence type="ECO:0000256" key="2">
    <source>
        <dbReference type="ARBA" id="ARBA00023204"/>
    </source>
</evidence>
<dbReference type="InterPro" id="IPR019808">
    <property type="entry name" value="Histidine_triad_CS"/>
</dbReference>
<dbReference type="Proteomes" id="UP000326759">
    <property type="component" value="Unassembled WGS sequence"/>
</dbReference>
<proteinExistence type="predicted"/>
<keyword evidence="1" id="KW-0227">DNA damage</keyword>
<dbReference type="PANTHER" id="PTHR12486">
    <property type="entry name" value="APRATAXIN-RELATED"/>
    <property type="match status" value="1"/>
</dbReference>
<accession>A0A5N5TB44</accession>
<dbReference type="EMBL" id="SEYY01007913">
    <property type="protein sequence ID" value="KAB7502315.1"/>
    <property type="molecule type" value="Genomic_DNA"/>
</dbReference>
<dbReference type="GO" id="GO:0003697">
    <property type="term" value="F:single-stranded DNA binding"/>
    <property type="evidence" value="ECO:0007669"/>
    <property type="project" value="TreeGrafter"/>
</dbReference>
<dbReference type="Pfam" id="PF11969">
    <property type="entry name" value="DcpS_C"/>
    <property type="match status" value="1"/>
</dbReference>
<gene>
    <name evidence="6" type="primary">APTX</name>
    <name evidence="6" type="ORF">Anas_12523</name>
</gene>
<dbReference type="GO" id="GO:0033699">
    <property type="term" value="F:DNA 5'-adenosine monophosphate hydrolase activity"/>
    <property type="evidence" value="ECO:0007669"/>
    <property type="project" value="TreeGrafter"/>
</dbReference>
<evidence type="ECO:0000256" key="3">
    <source>
        <dbReference type="PROSITE-ProRule" id="PRU00464"/>
    </source>
</evidence>
<sequence length="179" mass="20342">MNSSSKRKNDDDSGSSTGPKKSFRGHWSQGLLQSMSDPALLVEKDEKIVIIKDKYPKAKYHFLVLPQECIPDLKSLNSSHLKLLKYMHKKGENLAAQYPSSEFRFGYHAIPSMSQIHLHVISQDFNSPCLKTKKHWNSFTTSYFIDSDMLIQQLKEEGNVKSLSEANGKQLLSEPLKCP</sequence>
<dbReference type="Gene3D" id="3.30.428.10">
    <property type="entry name" value="HIT-like"/>
    <property type="match status" value="1"/>
</dbReference>
<comment type="caution">
    <text evidence="3">Lacks conserved residue(s) required for the propagation of feature annotation.</text>
</comment>
<dbReference type="GO" id="GO:0000012">
    <property type="term" value="P:single strand break repair"/>
    <property type="evidence" value="ECO:0007669"/>
    <property type="project" value="TreeGrafter"/>
</dbReference>
<evidence type="ECO:0000313" key="7">
    <source>
        <dbReference type="Proteomes" id="UP000326759"/>
    </source>
</evidence>
<reference evidence="6 7" key="1">
    <citation type="journal article" date="2019" name="PLoS Biol.">
        <title>Sex chromosomes control vertical transmission of feminizing Wolbachia symbionts in an isopod.</title>
        <authorList>
            <person name="Becking T."/>
            <person name="Chebbi M.A."/>
            <person name="Giraud I."/>
            <person name="Moumen B."/>
            <person name="Laverre T."/>
            <person name="Caubet Y."/>
            <person name="Peccoud J."/>
            <person name="Gilbert C."/>
            <person name="Cordaux R."/>
        </authorList>
    </citation>
    <scope>NUCLEOTIDE SEQUENCE [LARGE SCALE GENOMIC DNA]</scope>
    <source>
        <strain evidence="6">ANa2</strain>
        <tissue evidence="6">Whole body excluding digestive tract and cuticle</tissue>
    </source>
</reference>
<dbReference type="GO" id="GO:0005634">
    <property type="term" value="C:nucleus"/>
    <property type="evidence" value="ECO:0007669"/>
    <property type="project" value="TreeGrafter"/>
</dbReference>
<evidence type="ECO:0000313" key="6">
    <source>
        <dbReference type="EMBL" id="KAB7502315.1"/>
    </source>
</evidence>
<name>A0A5N5TB44_9CRUS</name>
<protein>
    <submittedName>
        <fullName evidence="6">Aprataxin</fullName>
    </submittedName>
</protein>
<dbReference type="OrthoDB" id="3512845at2759"/>
<dbReference type="GO" id="GO:1990165">
    <property type="term" value="F:single-strand break-containing DNA binding"/>
    <property type="evidence" value="ECO:0007669"/>
    <property type="project" value="TreeGrafter"/>
</dbReference>
<keyword evidence="7" id="KW-1185">Reference proteome</keyword>
<evidence type="ECO:0000256" key="1">
    <source>
        <dbReference type="ARBA" id="ARBA00022763"/>
    </source>
</evidence>
<dbReference type="PROSITE" id="PS51084">
    <property type="entry name" value="HIT_2"/>
    <property type="match status" value="1"/>
</dbReference>
<dbReference type="InterPro" id="IPR011146">
    <property type="entry name" value="HIT-like"/>
</dbReference>
<dbReference type="GO" id="GO:0003725">
    <property type="term" value="F:double-stranded RNA binding"/>
    <property type="evidence" value="ECO:0007669"/>
    <property type="project" value="TreeGrafter"/>
</dbReference>
<dbReference type="PANTHER" id="PTHR12486:SF4">
    <property type="entry name" value="APRATAXIN"/>
    <property type="match status" value="1"/>
</dbReference>
<feature type="domain" description="HIT" evidence="5">
    <location>
        <begin position="28"/>
        <end position="130"/>
    </location>
</feature>
<comment type="caution">
    <text evidence="6">The sequence shown here is derived from an EMBL/GenBank/DDBJ whole genome shotgun (WGS) entry which is preliminary data.</text>
</comment>
<organism evidence="6 7">
    <name type="scientific">Armadillidium nasatum</name>
    <dbReference type="NCBI Taxonomy" id="96803"/>
    <lineage>
        <taxon>Eukaryota</taxon>
        <taxon>Metazoa</taxon>
        <taxon>Ecdysozoa</taxon>
        <taxon>Arthropoda</taxon>
        <taxon>Crustacea</taxon>
        <taxon>Multicrustacea</taxon>
        <taxon>Malacostraca</taxon>
        <taxon>Eumalacostraca</taxon>
        <taxon>Peracarida</taxon>
        <taxon>Isopoda</taxon>
        <taxon>Oniscidea</taxon>
        <taxon>Crinocheta</taxon>
        <taxon>Armadillidiidae</taxon>
        <taxon>Armadillidium</taxon>
    </lineage>
</organism>
<dbReference type="FunFam" id="3.30.428.10:FF:000004">
    <property type="entry name" value="aprataxin isoform X2"/>
    <property type="match status" value="1"/>
</dbReference>
<feature type="region of interest" description="Disordered" evidence="4">
    <location>
        <begin position="1"/>
        <end position="25"/>
    </location>
</feature>
<dbReference type="PROSITE" id="PS00892">
    <property type="entry name" value="HIT_1"/>
    <property type="match status" value="1"/>
</dbReference>
<dbReference type="SUPFAM" id="SSF54197">
    <property type="entry name" value="HIT-like"/>
    <property type="match status" value="1"/>
</dbReference>